<evidence type="ECO:0000313" key="2">
    <source>
        <dbReference type="Proteomes" id="UP000001963"/>
    </source>
</evidence>
<protein>
    <recommendedName>
        <fullName evidence="3">DUF541 domain-containing protein</fullName>
    </recommendedName>
</protein>
<dbReference type="PANTHER" id="PTHR34387">
    <property type="entry name" value="SLR1258 PROTEIN"/>
    <property type="match status" value="1"/>
</dbReference>
<dbReference type="Gene3D" id="3.30.110.170">
    <property type="entry name" value="Protein of unknown function (DUF541), domain 1"/>
    <property type="match status" value="1"/>
</dbReference>
<dbReference type="InterPro" id="IPR007497">
    <property type="entry name" value="SIMPL/DUF541"/>
</dbReference>
<dbReference type="GO" id="GO:0006974">
    <property type="term" value="P:DNA damage response"/>
    <property type="evidence" value="ECO:0007669"/>
    <property type="project" value="TreeGrafter"/>
</dbReference>
<dbReference type="KEGG" id="gbe:GbCGDNIH1_2063"/>
<dbReference type="Proteomes" id="UP000001963">
    <property type="component" value="Chromosome"/>
</dbReference>
<organism evidence="1 2">
    <name type="scientific">Granulibacter bethesdensis (strain ATCC BAA-1260 / CGDNIH1)</name>
    <dbReference type="NCBI Taxonomy" id="391165"/>
    <lineage>
        <taxon>Bacteria</taxon>
        <taxon>Pseudomonadati</taxon>
        <taxon>Pseudomonadota</taxon>
        <taxon>Alphaproteobacteria</taxon>
        <taxon>Acetobacterales</taxon>
        <taxon>Acetobacteraceae</taxon>
        <taxon>Granulibacter</taxon>
    </lineage>
</organism>
<evidence type="ECO:0008006" key="3">
    <source>
        <dbReference type="Google" id="ProtNLM"/>
    </source>
</evidence>
<dbReference type="Pfam" id="PF04402">
    <property type="entry name" value="SIMPL"/>
    <property type="match status" value="1"/>
</dbReference>
<evidence type="ECO:0000313" key="1">
    <source>
        <dbReference type="EMBL" id="ABI62961.1"/>
    </source>
</evidence>
<dbReference type="Gene3D" id="3.30.70.2970">
    <property type="entry name" value="Protein of unknown function (DUF541), domain 2"/>
    <property type="match status" value="1"/>
</dbReference>
<keyword evidence="2" id="KW-1185">Reference proteome</keyword>
<dbReference type="STRING" id="391165.GbCGDNIH1_2063"/>
<dbReference type="HOGENOM" id="CLU_1011075_0_0_5"/>
<dbReference type="EMBL" id="CP000394">
    <property type="protein sequence ID" value="ABI62961.1"/>
    <property type="molecule type" value="Genomic_DNA"/>
</dbReference>
<sequence>MRSREQVGTLVVFRKEQVDMKTLTSFLRKRAHLYPVAALLPVVLAAQPALADKKPPQVMATGRCTMVMTPDQASTSVTVAASGSDVNAVLGDATKRFNAFLEAVKALNLPDVKLSGSGVSVAPEYDYDHGKRILRNYRAQGALHIVTTSVARLAEVAPLAAKNRIDEVGAIDPGISHMTWQAAIRECLPKAAADAKERAAAMASGVGMTIGAPLMISDQVINAPSHAPMPMMRAMATAPDATANVPVTELRKVLAVSASFALVDPHEKSGEGSKEGSKQDDD</sequence>
<dbReference type="InterPro" id="IPR052022">
    <property type="entry name" value="26kDa_periplasmic_antigen"/>
</dbReference>
<reference evidence="1 2" key="1">
    <citation type="journal article" date="2007" name="J. Bacteriol.">
        <title>Genome sequence analysis of the emerging human pathogenic acetic acid bacterium Granulibacter bethesdensis.</title>
        <authorList>
            <person name="Greenberg D.E."/>
            <person name="Porcella S.F."/>
            <person name="Zelazny A.M."/>
            <person name="Virtaneva K."/>
            <person name="Sturdevant D.E."/>
            <person name="Kupko J.J.III."/>
            <person name="Barbian K.D."/>
            <person name="Babar A."/>
            <person name="Dorward D.W."/>
            <person name="Holland S.M."/>
        </authorList>
    </citation>
    <scope>NUCLEOTIDE SEQUENCE [LARGE SCALE GENOMIC DNA]</scope>
    <source>
        <strain evidence="2">ATCC BAA-1260 / CGDNIH1</strain>
    </source>
</reference>
<accession>Q0BQE1</accession>
<proteinExistence type="predicted"/>
<name>Q0BQE1_GRABC</name>
<dbReference type="eggNOG" id="COG2968">
    <property type="taxonomic scope" value="Bacteria"/>
</dbReference>
<gene>
    <name evidence="1" type="ordered locus">GbCGDNIH1_2063</name>
</gene>
<dbReference type="AlphaFoldDB" id="Q0BQE1"/>
<dbReference type="PANTHER" id="PTHR34387:SF2">
    <property type="entry name" value="SLR1258 PROTEIN"/>
    <property type="match status" value="1"/>
</dbReference>